<proteinExistence type="predicted"/>
<dbReference type="EMBL" id="AMQN01008238">
    <property type="status" value="NOT_ANNOTATED_CDS"/>
    <property type="molecule type" value="Genomic_DNA"/>
</dbReference>
<keyword evidence="1" id="KW-0732">Signal</keyword>
<evidence type="ECO:0000256" key="1">
    <source>
        <dbReference type="SAM" id="SignalP"/>
    </source>
</evidence>
<reference evidence="2 4" key="2">
    <citation type="journal article" date="2013" name="Nature">
        <title>Insights into bilaterian evolution from three spiralian genomes.</title>
        <authorList>
            <person name="Simakov O."/>
            <person name="Marletaz F."/>
            <person name="Cho S.J."/>
            <person name="Edsinger-Gonzales E."/>
            <person name="Havlak P."/>
            <person name="Hellsten U."/>
            <person name="Kuo D.H."/>
            <person name="Larsson T."/>
            <person name="Lv J."/>
            <person name="Arendt D."/>
            <person name="Savage R."/>
            <person name="Osoegawa K."/>
            <person name="de Jong P."/>
            <person name="Grimwood J."/>
            <person name="Chapman J.A."/>
            <person name="Shapiro H."/>
            <person name="Aerts A."/>
            <person name="Otillar R.P."/>
            <person name="Terry A.Y."/>
            <person name="Boore J.L."/>
            <person name="Grigoriev I.V."/>
            <person name="Lindberg D.R."/>
            <person name="Seaver E.C."/>
            <person name="Weisblat D.A."/>
            <person name="Putnam N.H."/>
            <person name="Rokhsar D.S."/>
        </authorList>
    </citation>
    <scope>NUCLEOTIDE SEQUENCE</scope>
    <source>
        <strain evidence="2 4">I ESC-2004</strain>
    </source>
</reference>
<evidence type="ECO:0000313" key="3">
    <source>
        <dbReference type="EnsemblMetazoa" id="CapteP219870"/>
    </source>
</evidence>
<reference evidence="4" key="1">
    <citation type="submission" date="2012-12" db="EMBL/GenBank/DDBJ databases">
        <authorList>
            <person name="Hellsten U."/>
            <person name="Grimwood J."/>
            <person name="Chapman J.A."/>
            <person name="Shapiro H."/>
            <person name="Aerts A."/>
            <person name="Otillar R.P."/>
            <person name="Terry A.Y."/>
            <person name="Boore J.L."/>
            <person name="Simakov O."/>
            <person name="Marletaz F."/>
            <person name="Cho S.-J."/>
            <person name="Edsinger-Gonzales E."/>
            <person name="Havlak P."/>
            <person name="Kuo D.-H."/>
            <person name="Larsson T."/>
            <person name="Lv J."/>
            <person name="Arendt D."/>
            <person name="Savage R."/>
            <person name="Osoegawa K."/>
            <person name="de Jong P."/>
            <person name="Lindberg D.R."/>
            <person name="Seaver E.C."/>
            <person name="Weisblat D.A."/>
            <person name="Putnam N.H."/>
            <person name="Grigoriev I.V."/>
            <person name="Rokhsar D.S."/>
        </authorList>
    </citation>
    <scope>NUCLEOTIDE SEQUENCE</scope>
    <source>
        <strain evidence="4">I ESC-2004</strain>
    </source>
</reference>
<dbReference type="AlphaFoldDB" id="R7UK90"/>
<dbReference type="EnsemblMetazoa" id="CapteT219870">
    <property type="protein sequence ID" value="CapteP219870"/>
    <property type="gene ID" value="CapteG219870"/>
</dbReference>
<evidence type="ECO:0000313" key="2">
    <source>
        <dbReference type="EMBL" id="ELU04223.1"/>
    </source>
</evidence>
<dbReference type="Proteomes" id="UP000014760">
    <property type="component" value="Unassembled WGS sequence"/>
</dbReference>
<dbReference type="EMBL" id="KB302535">
    <property type="protein sequence ID" value="ELU04223.1"/>
    <property type="molecule type" value="Genomic_DNA"/>
</dbReference>
<keyword evidence="4" id="KW-1185">Reference proteome</keyword>
<sequence>MAGGHLLKLSERVVLMMVVHVLAAEHDKQSTDWFTQNHLQEILKLLTGFLDEVKATNEGAPAKKRRRLKGVAFGSSETSHTAPARVKVDNRLRKLTGSSVKLAYRFRPRFSPQVCFPLLQDKKGGANISFDILDRKLVVYAYHLNAEPLHATQISHGNSLSSERCPYFEKRFQASSGRDEQMKDSLMNMRKDVLKNIPCEIHPEESAPEVILENPSTCKTEIKTEVGNLDEASTTSNFSMNLPLRDRLSRKNRLKLRKRQLEDLLTTSDDESERENPCALSPVLQHRKSIVIDWVNQSSDNQATDEALPISENEIIISDDDDNMEMINDVCYLKIEPSAGYP</sequence>
<gene>
    <name evidence="2" type="ORF">CAPTEDRAFT_219870</name>
</gene>
<dbReference type="EMBL" id="AMQN01008237">
    <property type="status" value="NOT_ANNOTATED_CDS"/>
    <property type="molecule type" value="Genomic_DNA"/>
</dbReference>
<dbReference type="HOGENOM" id="CLU_811965_0_0_1"/>
<protein>
    <submittedName>
        <fullName evidence="2 3">Uncharacterized protein</fullName>
    </submittedName>
</protein>
<accession>R7UK90</accession>
<name>R7UK90_CAPTE</name>
<feature type="chain" id="PRO_5008788114" evidence="1">
    <location>
        <begin position="24"/>
        <end position="342"/>
    </location>
</feature>
<evidence type="ECO:0000313" key="4">
    <source>
        <dbReference type="Proteomes" id="UP000014760"/>
    </source>
</evidence>
<organism evidence="2">
    <name type="scientific">Capitella teleta</name>
    <name type="common">Polychaete worm</name>
    <dbReference type="NCBI Taxonomy" id="283909"/>
    <lineage>
        <taxon>Eukaryota</taxon>
        <taxon>Metazoa</taxon>
        <taxon>Spiralia</taxon>
        <taxon>Lophotrochozoa</taxon>
        <taxon>Annelida</taxon>
        <taxon>Polychaeta</taxon>
        <taxon>Sedentaria</taxon>
        <taxon>Scolecida</taxon>
        <taxon>Capitellidae</taxon>
        <taxon>Capitella</taxon>
    </lineage>
</organism>
<reference evidence="3" key="3">
    <citation type="submission" date="2015-06" db="UniProtKB">
        <authorList>
            <consortium name="EnsemblMetazoa"/>
        </authorList>
    </citation>
    <scope>IDENTIFICATION</scope>
</reference>
<feature type="signal peptide" evidence="1">
    <location>
        <begin position="1"/>
        <end position="23"/>
    </location>
</feature>